<dbReference type="OMA" id="FTWLWQF"/>
<evidence type="ECO:0000256" key="5">
    <source>
        <dbReference type="ARBA" id="ARBA00023136"/>
    </source>
</evidence>
<dbReference type="PRINTS" id="PR01035">
    <property type="entry name" value="TCRTETA"/>
</dbReference>
<dbReference type="OrthoDB" id="419616at2759"/>
<dbReference type="RefSeq" id="XP_015664710.1">
    <property type="nucleotide sequence ID" value="XM_015796702.1"/>
</dbReference>
<dbReference type="Gene3D" id="1.20.1250.20">
    <property type="entry name" value="MFS general substrate transporter like domains"/>
    <property type="match status" value="1"/>
</dbReference>
<dbReference type="InterPro" id="IPR020846">
    <property type="entry name" value="MFS_dom"/>
</dbReference>
<evidence type="ECO:0000256" key="2">
    <source>
        <dbReference type="ARBA" id="ARBA00022448"/>
    </source>
</evidence>
<dbReference type="PANTHER" id="PTHR23504:SF15">
    <property type="entry name" value="MAJOR FACILITATOR SUPERFAMILY (MFS) PROFILE DOMAIN-CONTAINING PROTEIN"/>
    <property type="match status" value="1"/>
</dbReference>
<keyword evidence="4 7" id="KW-1133">Transmembrane helix</keyword>
<comment type="subcellular location">
    <subcellularLocation>
        <location evidence="1">Membrane</location>
        <topology evidence="1">Multi-pass membrane protein</topology>
    </subcellularLocation>
</comment>
<feature type="transmembrane region" description="Helical" evidence="7">
    <location>
        <begin position="42"/>
        <end position="63"/>
    </location>
</feature>
<feature type="compositionally biased region" description="Acidic residues" evidence="6">
    <location>
        <begin position="644"/>
        <end position="655"/>
    </location>
</feature>
<feature type="compositionally biased region" description="Acidic residues" evidence="6">
    <location>
        <begin position="527"/>
        <end position="546"/>
    </location>
</feature>
<feature type="region of interest" description="Disordered" evidence="6">
    <location>
        <begin position="1"/>
        <end position="33"/>
    </location>
</feature>
<evidence type="ECO:0000256" key="7">
    <source>
        <dbReference type="SAM" id="Phobius"/>
    </source>
</evidence>
<proteinExistence type="predicted"/>
<feature type="transmembrane region" description="Helical" evidence="7">
    <location>
        <begin position="329"/>
        <end position="350"/>
    </location>
</feature>
<dbReference type="GO" id="GO:0016020">
    <property type="term" value="C:membrane"/>
    <property type="evidence" value="ECO:0007669"/>
    <property type="project" value="UniProtKB-SubCell"/>
</dbReference>
<dbReference type="InterPro" id="IPR036259">
    <property type="entry name" value="MFS_trans_sf"/>
</dbReference>
<evidence type="ECO:0000256" key="6">
    <source>
        <dbReference type="SAM" id="MobiDB-lite"/>
    </source>
</evidence>
<evidence type="ECO:0000256" key="4">
    <source>
        <dbReference type="ARBA" id="ARBA00022989"/>
    </source>
</evidence>
<organism evidence="9 10">
    <name type="scientific">Leptomonas pyrrhocoris</name>
    <name type="common">Firebug parasite</name>
    <dbReference type="NCBI Taxonomy" id="157538"/>
    <lineage>
        <taxon>Eukaryota</taxon>
        <taxon>Discoba</taxon>
        <taxon>Euglenozoa</taxon>
        <taxon>Kinetoplastea</taxon>
        <taxon>Metakinetoplastina</taxon>
        <taxon>Trypanosomatida</taxon>
        <taxon>Trypanosomatidae</taxon>
        <taxon>Leishmaniinae</taxon>
        <taxon>Leptomonas</taxon>
    </lineage>
</organism>
<evidence type="ECO:0000313" key="9">
    <source>
        <dbReference type="EMBL" id="KPA86271.1"/>
    </source>
</evidence>
<evidence type="ECO:0000256" key="1">
    <source>
        <dbReference type="ARBA" id="ARBA00004141"/>
    </source>
</evidence>
<comment type="caution">
    <text evidence="9">The sequence shown here is derived from an EMBL/GenBank/DDBJ whole genome shotgun (WGS) entry which is preliminary data.</text>
</comment>
<keyword evidence="3 7" id="KW-0812">Transmembrane</keyword>
<dbReference type="PROSITE" id="PS50850">
    <property type="entry name" value="MFS"/>
    <property type="match status" value="1"/>
</dbReference>
<accession>A0A0N0E0C0</accession>
<gene>
    <name evidence="9" type="ORF">ABB37_00499</name>
</gene>
<feature type="domain" description="Major facilitator superfamily (MFS) profile" evidence="8">
    <location>
        <begin position="41"/>
        <end position="525"/>
    </location>
</feature>
<evidence type="ECO:0000313" key="10">
    <source>
        <dbReference type="Proteomes" id="UP000037923"/>
    </source>
</evidence>
<feature type="transmembrane region" description="Helical" evidence="7">
    <location>
        <begin position="75"/>
        <end position="95"/>
    </location>
</feature>
<dbReference type="InterPro" id="IPR011701">
    <property type="entry name" value="MFS"/>
</dbReference>
<keyword evidence="10" id="KW-1185">Reference proteome</keyword>
<dbReference type="VEuPathDB" id="TriTrypDB:LpyrH10_01_4990"/>
<dbReference type="CDD" id="cd17330">
    <property type="entry name" value="MFS_SLC46_TetA_like"/>
    <property type="match status" value="1"/>
</dbReference>
<evidence type="ECO:0000256" key="3">
    <source>
        <dbReference type="ARBA" id="ARBA00022692"/>
    </source>
</evidence>
<feature type="transmembrane region" description="Helical" evidence="7">
    <location>
        <begin position="107"/>
        <end position="127"/>
    </location>
</feature>
<dbReference type="AlphaFoldDB" id="A0A0N0E0C0"/>
<reference evidence="9 10" key="1">
    <citation type="submission" date="2015-07" db="EMBL/GenBank/DDBJ databases">
        <title>High-quality genome of monoxenous trypanosomatid Leptomonas pyrrhocoris.</title>
        <authorList>
            <person name="Flegontov P."/>
            <person name="Butenko A."/>
            <person name="Firsov S."/>
            <person name="Vlcek C."/>
            <person name="Logacheva M.D."/>
            <person name="Field M."/>
            <person name="Filatov D."/>
            <person name="Flegontova O."/>
            <person name="Gerasimov E."/>
            <person name="Jackson A.P."/>
            <person name="Kelly S."/>
            <person name="Opperdoes F."/>
            <person name="O'Reilly A."/>
            <person name="Votypka J."/>
            <person name="Yurchenko V."/>
            <person name="Lukes J."/>
        </authorList>
    </citation>
    <scope>NUCLEOTIDE SEQUENCE [LARGE SCALE GENOMIC DNA]</scope>
    <source>
        <strain evidence="9">H10</strain>
    </source>
</reference>
<dbReference type="EMBL" id="LGTL01000001">
    <property type="protein sequence ID" value="KPA86271.1"/>
    <property type="molecule type" value="Genomic_DNA"/>
</dbReference>
<feature type="transmembrane region" description="Helical" evidence="7">
    <location>
        <begin position="362"/>
        <end position="385"/>
    </location>
</feature>
<dbReference type="GeneID" id="26900796"/>
<dbReference type="InterPro" id="IPR001958">
    <property type="entry name" value="Tet-R_TetA/multi-R_MdtG-like"/>
</dbReference>
<dbReference type="Pfam" id="PF07690">
    <property type="entry name" value="MFS_1"/>
    <property type="match status" value="1"/>
</dbReference>
<feature type="region of interest" description="Disordered" evidence="6">
    <location>
        <begin position="624"/>
        <end position="694"/>
    </location>
</feature>
<feature type="transmembrane region" description="Helical" evidence="7">
    <location>
        <begin position="471"/>
        <end position="494"/>
    </location>
</feature>
<sequence length="694" mass="74424">MARPKKDARAAKTDGAAAETSRPSSQKQRAPVKETPLPWGQLAILCVVLLTESICSTVLIPFTPKFVTFLQGWDAASAGYAAGFPVGLFMLGQVLSGKMWSSISDKIGRVIGINVGVLGCALCMFFFGLSGSIWTMCFWRFVHGLVAGCSIIAKTMINDLTDSTNRAKGLALVSLTWGIGTLFGPAVGGFFYDPQKRLGLSETGFLARYPAFLPSFVVALYNLFSVVISSLFLHESNKAARPLREVLPPTLVKLFGPLIKLLQPKLPCDEVVEVTVTSEEVHAAGPKTTPASPPPQPDTVVVNAEPAPPPPHQSFGFKQALTRPLLRRVLIISMLISCSDMAFAVIFPLWCAAPTLNGGLGLTPSSISVLVLVNSVPAVLANIVFARTIQIVGGPILLWEIAQVLYGILTCIMPFATSMTPAAGFYYTMVVGMVRKVVECWSFGLIMLIVSMTAPPGKVGMMFGIQQSTACMVRCAVPFIFAPVFARSISSGYVFPFNHYFTFLLCLIPLLISAYMSHFIYTPSEDGNEEEVEDVDSTEAVDEEAVSDARRSGMGSARGSVRSRYSFFGAVPGDAQERESLLVNSSFANLANSFATNIIPGMPQNTILAVPVGSTLQVTGENADATGLGERRGSADSRDASSQEGDEVDNDEEYSSPDAEMAEVAATTGGSGREREGRRMAQRGNHSEDEELPL</sequence>
<keyword evidence="2" id="KW-0813">Transport</keyword>
<feature type="compositionally biased region" description="Basic and acidic residues" evidence="6">
    <location>
        <begin position="1"/>
        <end position="12"/>
    </location>
</feature>
<dbReference type="GO" id="GO:0022857">
    <property type="term" value="F:transmembrane transporter activity"/>
    <property type="evidence" value="ECO:0007669"/>
    <property type="project" value="InterPro"/>
</dbReference>
<dbReference type="Proteomes" id="UP000037923">
    <property type="component" value="Unassembled WGS sequence"/>
</dbReference>
<feature type="transmembrane region" description="Helical" evidence="7">
    <location>
        <begin position="169"/>
        <end position="192"/>
    </location>
</feature>
<dbReference type="SUPFAM" id="SSF103473">
    <property type="entry name" value="MFS general substrate transporter"/>
    <property type="match status" value="1"/>
</dbReference>
<keyword evidence="5 7" id="KW-0472">Membrane</keyword>
<dbReference type="PANTHER" id="PTHR23504">
    <property type="entry name" value="MAJOR FACILITATOR SUPERFAMILY DOMAIN-CONTAINING PROTEIN 10"/>
    <property type="match status" value="1"/>
</dbReference>
<name>A0A0N0E0C0_LEPPY</name>
<feature type="transmembrane region" description="Helical" evidence="7">
    <location>
        <begin position="500"/>
        <end position="521"/>
    </location>
</feature>
<evidence type="ECO:0000259" key="8">
    <source>
        <dbReference type="PROSITE" id="PS50850"/>
    </source>
</evidence>
<feature type="region of interest" description="Disordered" evidence="6">
    <location>
        <begin position="527"/>
        <end position="557"/>
    </location>
</feature>
<feature type="compositionally biased region" description="Basic and acidic residues" evidence="6">
    <location>
        <begin position="629"/>
        <end position="641"/>
    </location>
</feature>
<feature type="transmembrane region" description="Helical" evidence="7">
    <location>
        <begin position="397"/>
        <end position="419"/>
    </location>
</feature>
<feature type="transmembrane region" description="Helical" evidence="7">
    <location>
        <begin position="212"/>
        <end position="234"/>
    </location>
</feature>
<protein>
    <submittedName>
        <fullName evidence="9">Transporter-like protein</fullName>
    </submittedName>
</protein>
<feature type="transmembrane region" description="Helical" evidence="7">
    <location>
        <begin position="133"/>
        <end position="157"/>
    </location>
</feature>